<accession>A0A1M6N4Y3</accession>
<sequence>MYDIKADEKKNLLVLILEGFLTDQELIEGADLCISEAKKLRPGFVVINDISRMKPASPQGAQEIKRAQAFVLGIGVTKVIRVTDNPVVKMQFNRTGSAAGYEALEVSTMEEALALL</sequence>
<keyword evidence="2" id="KW-1185">Reference proteome</keyword>
<organism evidence="1 2">
    <name type="scientific">Reichenbachiella agariperforans</name>
    <dbReference type="NCBI Taxonomy" id="156994"/>
    <lineage>
        <taxon>Bacteria</taxon>
        <taxon>Pseudomonadati</taxon>
        <taxon>Bacteroidota</taxon>
        <taxon>Cytophagia</taxon>
        <taxon>Cytophagales</taxon>
        <taxon>Reichenbachiellaceae</taxon>
        <taxon>Reichenbachiella</taxon>
    </lineage>
</organism>
<proteinExistence type="predicted"/>
<protein>
    <submittedName>
        <fullName evidence="1">Uncharacterized protein</fullName>
    </submittedName>
</protein>
<dbReference type="AlphaFoldDB" id="A0A1M6N4Y3"/>
<dbReference type="EMBL" id="FRAA01000002">
    <property type="protein sequence ID" value="SHJ90686.1"/>
    <property type="molecule type" value="Genomic_DNA"/>
</dbReference>
<gene>
    <name evidence="1" type="ORF">SAMN04488028_10299</name>
</gene>
<dbReference type="STRING" id="156994.SAMN04488028_10299"/>
<evidence type="ECO:0000313" key="1">
    <source>
        <dbReference type="EMBL" id="SHJ90686.1"/>
    </source>
</evidence>
<name>A0A1M6N4Y3_REIAG</name>
<evidence type="ECO:0000313" key="2">
    <source>
        <dbReference type="Proteomes" id="UP000184474"/>
    </source>
</evidence>
<dbReference type="RefSeq" id="WP_073120823.1">
    <property type="nucleotide sequence ID" value="NZ_FRAA01000002.1"/>
</dbReference>
<reference evidence="2" key="1">
    <citation type="submission" date="2016-11" db="EMBL/GenBank/DDBJ databases">
        <authorList>
            <person name="Varghese N."/>
            <person name="Submissions S."/>
        </authorList>
    </citation>
    <scope>NUCLEOTIDE SEQUENCE [LARGE SCALE GENOMIC DNA]</scope>
    <source>
        <strain evidence="2">DSM 26134</strain>
    </source>
</reference>
<dbReference type="Proteomes" id="UP000184474">
    <property type="component" value="Unassembled WGS sequence"/>
</dbReference>